<evidence type="ECO:0000256" key="5">
    <source>
        <dbReference type="ARBA" id="ARBA00023098"/>
    </source>
</evidence>
<comment type="function">
    <text evidence="10">Catalyzes the reversible formation of acyl-phosphate (acyl-PO(4)) from acyl-[acyl-carrier-protein] (acyl-ACP). This enzyme utilizes acyl-ACP as fatty acyl donor, but not acyl-CoA.</text>
</comment>
<keyword evidence="3 10" id="KW-0444">Lipid biosynthesis</keyword>
<dbReference type="SUPFAM" id="SSF53659">
    <property type="entry name" value="Isocitrate/Isopropylmalate dehydrogenase-like"/>
    <property type="match status" value="1"/>
</dbReference>
<dbReference type="EC" id="2.3.1.274" evidence="8 10"/>
<dbReference type="Gene3D" id="3.40.718.10">
    <property type="entry name" value="Isopropylmalate Dehydrogenase"/>
    <property type="match status" value="1"/>
</dbReference>
<dbReference type="RefSeq" id="WP_074200996.1">
    <property type="nucleotide sequence ID" value="NZ_FSRE01000002.1"/>
</dbReference>
<dbReference type="Pfam" id="PF02504">
    <property type="entry name" value="FA_synthesis"/>
    <property type="match status" value="1"/>
</dbReference>
<evidence type="ECO:0000256" key="9">
    <source>
        <dbReference type="ARBA" id="ARBA00046608"/>
    </source>
</evidence>
<comment type="subcellular location">
    <subcellularLocation>
        <location evidence="10">Cytoplasm</location>
    </subcellularLocation>
    <text evidence="10">Associated with the membrane possibly through PlsY.</text>
</comment>
<dbReference type="GO" id="GO:0008654">
    <property type="term" value="P:phospholipid biosynthetic process"/>
    <property type="evidence" value="ECO:0007669"/>
    <property type="project" value="UniProtKB-KW"/>
</dbReference>
<evidence type="ECO:0000256" key="8">
    <source>
        <dbReference type="ARBA" id="ARBA00024069"/>
    </source>
</evidence>
<dbReference type="GO" id="GO:0005737">
    <property type="term" value="C:cytoplasm"/>
    <property type="evidence" value="ECO:0007669"/>
    <property type="project" value="UniProtKB-SubCell"/>
</dbReference>
<dbReference type="GO" id="GO:0006633">
    <property type="term" value="P:fatty acid biosynthetic process"/>
    <property type="evidence" value="ECO:0007669"/>
    <property type="project" value="UniProtKB-UniRule"/>
</dbReference>
<dbReference type="PANTHER" id="PTHR30100">
    <property type="entry name" value="FATTY ACID/PHOSPHOLIPID SYNTHESIS PROTEIN PLSX"/>
    <property type="match status" value="1"/>
</dbReference>
<comment type="similarity">
    <text evidence="10">Belongs to the PlsX family.</text>
</comment>
<evidence type="ECO:0000256" key="6">
    <source>
        <dbReference type="ARBA" id="ARBA00023209"/>
    </source>
</evidence>
<dbReference type="PANTHER" id="PTHR30100:SF1">
    <property type="entry name" value="PHOSPHATE ACYLTRANSFERASE"/>
    <property type="match status" value="1"/>
</dbReference>
<sequence length="354" mass="38468">MAASHATIAIDAMSGDHGLRVTIPAALQALKTWSDITLVLVGREAEILEALAEHNETPNERLRVVHADQVVEMDDLPSKALRQKRQSSMRVALNLVKDDQADACVSAGNTGALMAMSKFVLKTLPGIERPAICTAMPTMKGHVHMLDLGANVGVDGENLLQFALMGSVLVSQLDDNPAPRVGLLNIGEEEIKGPERIRHAHRLLLQTPLNYIGYVEGDDIFKGDTDVVVCDGFDGNIALKASEGVAKMISFHLKKAFGRSLLTKLAGMVALPVLRHFQQTIDPRRYNGASLLGLRKIVIKSHGGADEFAYFHAIGQARLEVQKAIPQMISEQLAQLMATLEQQDTVHESEQQAV</sequence>
<organism evidence="11 12">
    <name type="scientific">Sulfurivirga caldicuralii</name>
    <dbReference type="NCBI Taxonomy" id="364032"/>
    <lineage>
        <taxon>Bacteria</taxon>
        <taxon>Pseudomonadati</taxon>
        <taxon>Pseudomonadota</taxon>
        <taxon>Gammaproteobacteria</taxon>
        <taxon>Thiotrichales</taxon>
        <taxon>Piscirickettsiaceae</taxon>
        <taxon>Sulfurivirga</taxon>
    </lineage>
</organism>
<name>A0A1N6EME5_9GAMM</name>
<dbReference type="EMBL" id="FSRE01000002">
    <property type="protein sequence ID" value="SIN84242.1"/>
    <property type="molecule type" value="Genomic_DNA"/>
</dbReference>
<keyword evidence="12" id="KW-1185">Reference proteome</keyword>
<evidence type="ECO:0000256" key="7">
    <source>
        <dbReference type="ARBA" id="ARBA00023264"/>
    </source>
</evidence>
<evidence type="ECO:0000256" key="1">
    <source>
        <dbReference type="ARBA" id="ARBA00001232"/>
    </source>
</evidence>
<comment type="subunit">
    <text evidence="9 10">Homodimer. Probably interacts with PlsY.</text>
</comment>
<evidence type="ECO:0000313" key="11">
    <source>
        <dbReference type="EMBL" id="SIN84242.1"/>
    </source>
</evidence>
<evidence type="ECO:0000256" key="2">
    <source>
        <dbReference type="ARBA" id="ARBA00022490"/>
    </source>
</evidence>
<dbReference type="AlphaFoldDB" id="A0A1N6EME5"/>
<gene>
    <name evidence="10" type="primary">plsX</name>
    <name evidence="11" type="ORF">SAMN05443662_0681</name>
</gene>
<dbReference type="InterPro" id="IPR003664">
    <property type="entry name" value="FA_synthesis"/>
</dbReference>
<keyword evidence="4 10" id="KW-0808">Transferase</keyword>
<comment type="pathway">
    <text evidence="10">Lipid metabolism; phospholipid metabolism.</text>
</comment>
<evidence type="ECO:0000256" key="4">
    <source>
        <dbReference type="ARBA" id="ARBA00022679"/>
    </source>
</evidence>
<keyword evidence="11" id="KW-0012">Acyltransferase</keyword>
<dbReference type="OrthoDB" id="9806408at2"/>
<keyword evidence="7 10" id="KW-1208">Phospholipid metabolism</keyword>
<protein>
    <recommendedName>
        <fullName evidence="8 10">Phosphate acyltransferase</fullName>
        <ecNumber evidence="8 10">2.3.1.274</ecNumber>
    </recommendedName>
    <alternativeName>
        <fullName evidence="10">Acyl-ACP phosphotransacylase</fullName>
    </alternativeName>
    <alternativeName>
        <fullName evidence="10">Acyl-[acyl-carrier-protein]--phosphate acyltransferase</fullName>
    </alternativeName>
    <alternativeName>
        <fullName evidence="10">Phosphate-acyl-ACP acyltransferase</fullName>
    </alternativeName>
</protein>
<accession>A0A1N6EME5</accession>
<dbReference type="HAMAP" id="MF_00019">
    <property type="entry name" value="PlsX"/>
    <property type="match status" value="1"/>
</dbReference>
<dbReference type="Proteomes" id="UP000198461">
    <property type="component" value="Unassembled WGS sequence"/>
</dbReference>
<keyword evidence="5 10" id="KW-0443">Lipid metabolism</keyword>
<evidence type="ECO:0000256" key="3">
    <source>
        <dbReference type="ARBA" id="ARBA00022516"/>
    </source>
</evidence>
<dbReference type="PIRSF" id="PIRSF002465">
    <property type="entry name" value="Phsphlp_syn_PlsX"/>
    <property type="match status" value="1"/>
</dbReference>
<dbReference type="UniPathway" id="UPA00085"/>
<reference evidence="11 12" key="1">
    <citation type="submission" date="2016-11" db="EMBL/GenBank/DDBJ databases">
        <authorList>
            <person name="Jaros S."/>
            <person name="Januszkiewicz K."/>
            <person name="Wedrychowicz H."/>
        </authorList>
    </citation>
    <scope>NUCLEOTIDE SEQUENCE [LARGE SCALE GENOMIC DNA]</scope>
    <source>
        <strain evidence="11 12">DSM 17737</strain>
    </source>
</reference>
<dbReference type="NCBIfam" id="TIGR00182">
    <property type="entry name" value="plsX"/>
    <property type="match status" value="1"/>
</dbReference>
<comment type="catalytic activity">
    <reaction evidence="1 10">
        <text>a fatty acyl-[ACP] + phosphate = an acyl phosphate + holo-[ACP]</text>
        <dbReference type="Rhea" id="RHEA:42292"/>
        <dbReference type="Rhea" id="RHEA-COMP:9685"/>
        <dbReference type="Rhea" id="RHEA-COMP:14125"/>
        <dbReference type="ChEBI" id="CHEBI:43474"/>
        <dbReference type="ChEBI" id="CHEBI:59918"/>
        <dbReference type="ChEBI" id="CHEBI:64479"/>
        <dbReference type="ChEBI" id="CHEBI:138651"/>
        <dbReference type="EC" id="2.3.1.274"/>
    </reaction>
</comment>
<proteinExistence type="inferred from homology"/>
<evidence type="ECO:0000256" key="10">
    <source>
        <dbReference type="HAMAP-Rule" id="MF_00019"/>
    </source>
</evidence>
<evidence type="ECO:0000313" key="12">
    <source>
        <dbReference type="Proteomes" id="UP000198461"/>
    </source>
</evidence>
<dbReference type="STRING" id="364032.SAMN05443662_0681"/>
<keyword evidence="2 10" id="KW-0963">Cytoplasm</keyword>
<dbReference type="GO" id="GO:0043811">
    <property type="term" value="F:phosphate:acyl-[acyl carrier protein] acyltransferase activity"/>
    <property type="evidence" value="ECO:0007669"/>
    <property type="project" value="UniProtKB-UniRule"/>
</dbReference>
<dbReference type="InterPro" id="IPR012281">
    <property type="entry name" value="Phospholipid_synth_PlsX-like"/>
</dbReference>
<keyword evidence="6 10" id="KW-0594">Phospholipid biosynthesis</keyword>